<dbReference type="Proteomes" id="UP001419084">
    <property type="component" value="Unassembled WGS sequence"/>
</dbReference>
<evidence type="ECO:0000313" key="5">
    <source>
        <dbReference type="EMBL" id="RFZ78082.1"/>
    </source>
</evidence>
<dbReference type="EMBL" id="QOHO01000048">
    <property type="protein sequence ID" value="RFZ78082.1"/>
    <property type="molecule type" value="Genomic_DNA"/>
</dbReference>
<organism evidence="5 6">
    <name type="scientific">Lacrimispora amygdalina</name>
    <dbReference type="NCBI Taxonomy" id="253257"/>
    <lineage>
        <taxon>Bacteria</taxon>
        <taxon>Bacillati</taxon>
        <taxon>Bacillota</taxon>
        <taxon>Clostridia</taxon>
        <taxon>Lachnospirales</taxon>
        <taxon>Lachnospiraceae</taxon>
        <taxon>Lacrimispora</taxon>
    </lineage>
</organism>
<reference evidence="5 6" key="1">
    <citation type="submission" date="2018-07" db="EMBL/GenBank/DDBJ databases">
        <title>New species, Clostridium PI-S10-A1B.</title>
        <authorList>
            <person name="Krishna G."/>
            <person name="Summeta K."/>
            <person name="Shikha S."/>
            <person name="Prabhu P.B."/>
            <person name="Suresh K."/>
        </authorList>
    </citation>
    <scope>NUCLEOTIDE SEQUENCE [LARGE SCALE GENOMIC DNA]</scope>
    <source>
        <strain evidence="5 6">PI-S10-A1B</strain>
    </source>
</reference>
<evidence type="ECO:0000259" key="3">
    <source>
        <dbReference type="PROSITE" id="PS50977"/>
    </source>
</evidence>
<dbReference type="GO" id="GO:0003677">
    <property type="term" value="F:DNA binding"/>
    <property type="evidence" value="ECO:0007669"/>
    <property type="project" value="UniProtKB-UniRule"/>
</dbReference>
<keyword evidence="7" id="KW-1185">Reference proteome</keyword>
<protein>
    <submittedName>
        <fullName evidence="4 5">AcrR family transcriptional regulator</fullName>
    </submittedName>
</protein>
<dbReference type="InterPro" id="IPR001647">
    <property type="entry name" value="HTH_TetR"/>
</dbReference>
<gene>
    <name evidence="5" type="ORF">DS742_15170</name>
    <name evidence="4" type="ORF">LAD12857_13700</name>
</gene>
<feature type="DNA-binding region" description="H-T-H motif" evidence="2">
    <location>
        <begin position="33"/>
        <end position="52"/>
    </location>
</feature>
<dbReference type="RefSeq" id="WP_117417822.1">
    <property type="nucleotide sequence ID" value="NZ_BRPJ01000025.1"/>
</dbReference>
<evidence type="ECO:0000256" key="2">
    <source>
        <dbReference type="PROSITE-ProRule" id="PRU00335"/>
    </source>
</evidence>
<evidence type="ECO:0000313" key="4">
    <source>
        <dbReference type="EMBL" id="GLB29447.1"/>
    </source>
</evidence>
<proteinExistence type="predicted"/>
<dbReference type="AlphaFoldDB" id="A0A3E2NAS6"/>
<feature type="domain" description="HTH tetR-type" evidence="3">
    <location>
        <begin position="10"/>
        <end position="70"/>
    </location>
</feature>
<evidence type="ECO:0000313" key="6">
    <source>
        <dbReference type="Proteomes" id="UP000260680"/>
    </source>
</evidence>
<dbReference type="EMBL" id="BRPJ01000025">
    <property type="protein sequence ID" value="GLB29447.1"/>
    <property type="molecule type" value="Genomic_DNA"/>
</dbReference>
<name>A0A3E2NAS6_9FIRM</name>
<dbReference type="PROSITE" id="PS50977">
    <property type="entry name" value="HTH_TETR_2"/>
    <property type="match status" value="1"/>
</dbReference>
<dbReference type="Proteomes" id="UP000260680">
    <property type="component" value="Unassembled WGS sequence"/>
</dbReference>
<dbReference type="SUPFAM" id="SSF46689">
    <property type="entry name" value="Homeodomain-like"/>
    <property type="match status" value="1"/>
</dbReference>
<dbReference type="InterPro" id="IPR050624">
    <property type="entry name" value="HTH-type_Tx_Regulator"/>
</dbReference>
<comment type="caution">
    <text evidence="5">The sequence shown here is derived from an EMBL/GenBank/DDBJ whole genome shotgun (WGS) entry which is preliminary data.</text>
</comment>
<dbReference type="OrthoDB" id="9810250at2"/>
<accession>A0A3E2NAS6</accession>
<sequence>MDYKLDLRVIKTQNNIKNTFIQLLNEKDFDQITIQNILEKALINRSTFYKYYADKFDLAKTISEEILTDYSLFLDERFADKNSDDLSQYIKAVYDKLLKQKDMICALWKINTYSIHVYDDMQMLLKNKYKAYITEHNVSNTELADYHACIYASLVTTTIKYIFDNNGQSMTHKIVESLKPILDSVVFHQDISLK</sequence>
<dbReference type="Gene3D" id="1.10.357.10">
    <property type="entry name" value="Tetracycline Repressor, domain 2"/>
    <property type="match status" value="1"/>
</dbReference>
<dbReference type="InterPro" id="IPR009057">
    <property type="entry name" value="Homeodomain-like_sf"/>
</dbReference>
<evidence type="ECO:0000313" key="7">
    <source>
        <dbReference type="Proteomes" id="UP001419084"/>
    </source>
</evidence>
<keyword evidence="1 2" id="KW-0238">DNA-binding</keyword>
<dbReference type="PANTHER" id="PTHR43479:SF7">
    <property type="entry name" value="TETR-FAMILY TRANSCRIPTIONAL REGULATOR"/>
    <property type="match status" value="1"/>
</dbReference>
<reference evidence="4 7" key="2">
    <citation type="journal article" date="2024" name="Int. J. Syst. Evol. Microbiol.">
        <title>Lacrimispora brassicae sp. nov. isolated from fermented cabbage, and proposal of Clostridium indicum Gundawar et al. 2019 and Clostridium methoxybenzovorans Mechichi et al. 1999 as heterotypic synonyms of Lacrimispora amygdalina (Parshina et al. 2003) Haas and Blanchard 2020 and Lacrimispora indolis (McClung and McCoy 1957) Haas and Blanchard 2020, respectively.</title>
        <authorList>
            <person name="Kobayashi H."/>
            <person name="Tanizawa Y."/>
            <person name="Sakamoto M."/>
            <person name="Ohkuma M."/>
            <person name="Tohno M."/>
        </authorList>
    </citation>
    <scope>NUCLEOTIDE SEQUENCE [LARGE SCALE GENOMIC DNA]</scope>
    <source>
        <strain evidence="4 7">DSM 12857</strain>
    </source>
</reference>
<dbReference type="PANTHER" id="PTHR43479">
    <property type="entry name" value="ACREF/ENVCD OPERON REPRESSOR-RELATED"/>
    <property type="match status" value="1"/>
</dbReference>
<evidence type="ECO:0000256" key="1">
    <source>
        <dbReference type="ARBA" id="ARBA00023125"/>
    </source>
</evidence>